<dbReference type="GO" id="GO:0005737">
    <property type="term" value="C:cytoplasm"/>
    <property type="evidence" value="ECO:0007669"/>
    <property type="project" value="TreeGrafter"/>
</dbReference>
<feature type="non-terminal residue" evidence="5">
    <location>
        <position position="211"/>
    </location>
</feature>
<accession>K4HGU3</accession>
<dbReference type="PANTHER" id="PTHR45983">
    <property type="entry name" value="TYROSINE PHOSPHATSE N18, PUTATIVE-RELATED"/>
    <property type="match status" value="1"/>
</dbReference>
<evidence type="ECO:0000256" key="4">
    <source>
        <dbReference type="SAM" id="MobiDB-lite"/>
    </source>
</evidence>
<dbReference type="AlphaFoldDB" id="K4HGU3"/>
<feature type="region of interest" description="Disordered" evidence="4">
    <location>
        <begin position="1"/>
        <end position="27"/>
    </location>
</feature>
<dbReference type="EMBL" id="JN662895">
    <property type="protein sequence ID" value="AFR13480.1"/>
    <property type="molecule type" value="Genomic_DNA"/>
</dbReference>
<sequence length="211" mass="23052">VLHMLSSDHNENYNKSTEYTGKHELSEPVEKKLERNLSFEIRKVPLQEGPRSFDGNTLNRGHAIKIKTGFSCSGDKIPKVQERGSGDAPQNSCVECNAQPQNSATAASSPEERQDMLGSDILQRPDCLLLKEKGNAMWLLQGTESIHPPCIPADSSSAASRHGVKNLPVVSNSPCPMDSPPSELADHHCHSGMFLIRAPLCFTNPLHSDDS</sequence>
<evidence type="ECO:0000256" key="3">
    <source>
        <dbReference type="ARBA" id="ARBA00022912"/>
    </source>
</evidence>
<protein>
    <recommendedName>
        <fullName evidence="1">protein-tyrosine-phosphatase</fullName>
        <ecNumber evidence="1">3.1.3.48</ecNumber>
    </recommendedName>
</protein>
<evidence type="ECO:0000256" key="2">
    <source>
        <dbReference type="ARBA" id="ARBA00022801"/>
    </source>
</evidence>
<keyword evidence="3" id="KW-0904">Protein phosphatase</keyword>
<feature type="compositionally biased region" description="Basic and acidic residues" evidence="4">
    <location>
        <begin position="1"/>
        <end position="12"/>
    </location>
</feature>
<name>K4HGU3_9SAUR</name>
<proteinExistence type="predicted"/>
<gene>
    <name evidence="5" type="primary">PTPN12</name>
</gene>
<feature type="region of interest" description="Disordered" evidence="4">
    <location>
        <begin position="75"/>
        <end position="96"/>
    </location>
</feature>
<reference evidence="5" key="1">
    <citation type="journal article" date="2012" name="Biol. Lett.">
        <title>Resolving the phylogeny of lizards and snakes (Squamata) with extensive sampling of genes and species.</title>
        <authorList>
            <person name="Wiens J.J."/>
            <person name="Hutter C.R."/>
            <person name="Mulcahy D.G."/>
            <person name="Noonan B.P."/>
            <person name="Townsend T.M."/>
            <person name="Sites J.W.Jr."/>
            <person name="Reeder T.W."/>
        </authorList>
    </citation>
    <scope>NUCLEOTIDE SEQUENCE</scope>
</reference>
<evidence type="ECO:0000256" key="1">
    <source>
        <dbReference type="ARBA" id="ARBA00013064"/>
    </source>
</evidence>
<keyword evidence="2" id="KW-0378">Hydrolase</keyword>
<organism evidence="5">
    <name type="scientific">Dibamus novaeguineae</name>
    <dbReference type="NCBI Taxonomy" id="266055"/>
    <lineage>
        <taxon>Eukaryota</taxon>
        <taxon>Metazoa</taxon>
        <taxon>Chordata</taxon>
        <taxon>Craniata</taxon>
        <taxon>Vertebrata</taxon>
        <taxon>Euteleostomi</taxon>
        <taxon>Lepidosauria</taxon>
        <taxon>Squamata</taxon>
        <taxon>Dibamidae</taxon>
        <taxon>Dibamus</taxon>
    </lineage>
</organism>
<dbReference type="InterPro" id="IPR047170">
    <property type="entry name" value="PTN12/18/22"/>
</dbReference>
<keyword evidence="5" id="KW-0675">Receptor</keyword>
<dbReference type="GO" id="GO:0004726">
    <property type="term" value="F:non-membrane spanning protein tyrosine phosphatase activity"/>
    <property type="evidence" value="ECO:0007669"/>
    <property type="project" value="InterPro"/>
</dbReference>
<evidence type="ECO:0000313" key="5">
    <source>
        <dbReference type="EMBL" id="AFR13480.1"/>
    </source>
</evidence>
<feature type="compositionally biased region" description="Basic and acidic residues" evidence="4">
    <location>
        <begin position="76"/>
        <end position="85"/>
    </location>
</feature>
<dbReference type="PANTHER" id="PTHR45983:SF3">
    <property type="entry name" value="TYROSINE-PROTEIN PHOSPHATASE NON-RECEPTOR TYPE 12"/>
    <property type="match status" value="1"/>
</dbReference>
<dbReference type="GO" id="GO:0005634">
    <property type="term" value="C:nucleus"/>
    <property type="evidence" value="ECO:0007669"/>
    <property type="project" value="TreeGrafter"/>
</dbReference>
<dbReference type="EC" id="3.1.3.48" evidence="1"/>
<feature type="non-terminal residue" evidence="5">
    <location>
        <position position="1"/>
    </location>
</feature>